<dbReference type="GO" id="GO:0016020">
    <property type="term" value="C:membrane"/>
    <property type="evidence" value="ECO:0007669"/>
    <property type="project" value="UniProtKB-SubCell"/>
</dbReference>
<dbReference type="GO" id="GO:0009055">
    <property type="term" value="F:electron transfer activity"/>
    <property type="evidence" value="ECO:0007669"/>
    <property type="project" value="InterPro"/>
</dbReference>
<evidence type="ECO:0000256" key="2">
    <source>
        <dbReference type="ARBA" id="ARBA00022448"/>
    </source>
</evidence>
<dbReference type="EC" id="1.10.2.2" evidence="13"/>
<evidence type="ECO:0000256" key="4">
    <source>
        <dbReference type="ARBA" id="ARBA00022692"/>
    </source>
</evidence>
<dbReference type="InterPro" id="IPR027387">
    <property type="entry name" value="Cytb/b6-like_sf"/>
</dbReference>
<dbReference type="Gene3D" id="1.20.810.10">
    <property type="entry name" value="Cytochrome Bc1 Complex, Chain C"/>
    <property type="match status" value="1"/>
</dbReference>
<keyword evidence="3" id="KW-0349">Heme</keyword>
<evidence type="ECO:0000256" key="1">
    <source>
        <dbReference type="ARBA" id="ARBA00004141"/>
    </source>
</evidence>
<dbReference type="PROSITE" id="PS51002">
    <property type="entry name" value="CYTB_NTER"/>
    <property type="match status" value="1"/>
</dbReference>
<feature type="transmembrane region" description="Helical" evidence="10">
    <location>
        <begin position="286"/>
        <end position="308"/>
    </location>
</feature>
<proteinExistence type="predicted"/>
<dbReference type="PANTHER" id="PTHR19271:SF16">
    <property type="entry name" value="CYTOCHROME B"/>
    <property type="match status" value="1"/>
</dbReference>
<dbReference type="GO" id="GO:0046872">
    <property type="term" value="F:metal ion binding"/>
    <property type="evidence" value="ECO:0007669"/>
    <property type="project" value="UniProtKB-KW"/>
</dbReference>
<feature type="domain" description="Cytochrome b/b6 N-terminal region profile" evidence="11">
    <location>
        <begin position="1"/>
        <end position="237"/>
    </location>
</feature>
<dbReference type="InterPro" id="IPR005798">
    <property type="entry name" value="Cyt_b/b6_C"/>
</dbReference>
<evidence type="ECO:0000256" key="10">
    <source>
        <dbReference type="SAM" id="Phobius"/>
    </source>
</evidence>
<keyword evidence="5" id="KW-0479">Metal-binding</keyword>
<keyword evidence="2" id="KW-0813">Transport</keyword>
<keyword evidence="13" id="KW-0560">Oxidoreductase</keyword>
<dbReference type="InterPro" id="IPR036150">
    <property type="entry name" value="Cyt_b/b6_C_sf"/>
</dbReference>
<comment type="subcellular location">
    <subcellularLocation>
        <location evidence="1">Membrane</location>
        <topology evidence="1">Multi-pass membrane protein</topology>
    </subcellularLocation>
</comment>
<dbReference type="PROSITE" id="PS51003">
    <property type="entry name" value="CYTB_CTER"/>
    <property type="match status" value="1"/>
</dbReference>
<dbReference type="GO" id="GO:0022904">
    <property type="term" value="P:respiratory electron transport chain"/>
    <property type="evidence" value="ECO:0007669"/>
    <property type="project" value="InterPro"/>
</dbReference>
<feature type="transmembrane region" description="Helical" evidence="10">
    <location>
        <begin position="140"/>
        <end position="160"/>
    </location>
</feature>
<reference evidence="13" key="1">
    <citation type="submission" date="2018-06" db="EMBL/GenBank/DDBJ databases">
        <authorList>
            <person name="Zhirakovskaya E."/>
        </authorList>
    </citation>
    <scope>NUCLEOTIDE SEQUENCE</scope>
</reference>
<evidence type="ECO:0000259" key="12">
    <source>
        <dbReference type="PROSITE" id="PS51003"/>
    </source>
</evidence>
<keyword evidence="6" id="KW-0249">Electron transport</keyword>
<organism evidence="13">
    <name type="scientific">hydrothermal vent metagenome</name>
    <dbReference type="NCBI Taxonomy" id="652676"/>
    <lineage>
        <taxon>unclassified sequences</taxon>
        <taxon>metagenomes</taxon>
        <taxon>ecological metagenomes</taxon>
    </lineage>
</organism>
<dbReference type="SUPFAM" id="SSF81342">
    <property type="entry name" value="Transmembrane di-heme cytochromes"/>
    <property type="match status" value="1"/>
</dbReference>
<feature type="domain" description="Cytochrome b/b6 C-terminal region profile" evidence="12">
    <location>
        <begin position="272"/>
        <end position="396"/>
    </location>
</feature>
<evidence type="ECO:0000313" key="13">
    <source>
        <dbReference type="EMBL" id="VAV98929.1"/>
    </source>
</evidence>
<dbReference type="InterPro" id="IPR005797">
    <property type="entry name" value="Cyt_b/b6_N"/>
</dbReference>
<dbReference type="Pfam" id="PF00032">
    <property type="entry name" value="Cytochrom_B_C"/>
    <property type="match status" value="1"/>
</dbReference>
<dbReference type="GO" id="GO:0016491">
    <property type="term" value="F:oxidoreductase activity"/>
    <property type="evidence" value="ECO:0007669"/>
    <property type="project" value="UniProtKB-KW"/>
</dbReference>
<dbReference type="Pfam" id="PF00033">
    <property type="entry name" value="Cytochrome_B"/>
    <property type="match status" value="1"/>
</dbReference>
<evidence type="ECO:0000256" key="8">
    <source>
        <dbReference type="ARBA" id="ARBA00023004"/>
    </source>
</evidence>
<evidence type="ECO:0000256" key="5">
    <source>
        <dbReference type="ARBA" id="ARBA00022723"/>
    </source>
</evidence>
<feature type="transmembrane region" description="Helical" evidence="10">
    <location>
        <begin position="377"/>
        <end position="399"/>
    </location>
</feature>
<evidence type="ECO:0000256" key="3">
    <source>
        <dbReference type="ARBA" id="ARBA00022617"/>
    </source>
</evidence>
<feature type="transmembrane region" description="Helical" evidence="10">
    <location>
        <begin position="206"/>
        <end position="226"/>
    </location>
</feature>
<feature type="transmembrane region" description="Helical" evidence="10">
    <location>
        <begin position="344"/>
        <end position="365"/>
    </location>
</feature>
<evidence type="ECO:0000256" key="9">
    <source>
        <dbReference type="ARBA" id="ARBA00023136"/>
    </source>
</evidence>
<dbReference type="EMBL" id="UOEI01000246">
    <property type="protein sequence ID" value="VAV98929.1"/>
    <property type="molecule type" value="Genomic_DNA"/>
</dbReference>
<keyword evidence="9 10" id="KW-0472">Membrane</keyword>
<dbReference type="SUPFAM" id="SSF81648">
    <property type="entry name" value="a domain/subunit of cytochrome bc1 complex (Ubiquinol-cytochrome c reductase)"/>
    <property type="match status" value="1"/>
</dbReference>
<name>A0A3B0S3Q6_9ZZZZ</name>
<feature type="transmembrane region" description="Helical" evidence="10">
    <location>
        <begin position="54"/>
        <end position="78"/>
    </location>
</feature>
<keyword evidence="4 10" id="KW-0812">Transmembrane</keyword>
<keyword evidence="7 10" id="KW-1133">Transmembrane helix</keyword>
<evidence type="ECO:0000259" key="11">
    <source>
        <dbReference type="PROSITE" id="PS51002"/>
    </source>
</evidence>
<keyword evidence="8" id="KW-0408">Iron</keyword>
<evidence type="ECO:0000256" key="6">
    <source>
        <dbReference type="ARBA" id="ARBA00022982"/>
    </source>
</evidence>
<dbReference type="AlphaFoldDB" id="A0A3B0S3Q6"/>
<accession>A0A3B0S3Q6</accession>
<dbReference type="PANTHER" id="PTHR19271">
    <property type="entry name" value="CYTOCHROME B"/>
    <property type="match status" value="1"/>
</dbReference>
<evidence type="ECO:0000256" key="7">
    <source>
        <dbReference type="ARBA" id="ARBA00022989"/>
    </source>
</evidence>
<protein>
    <submittedName>
        <fullName evidence="13">Ubiquinol--cytochrome c reductase, cytochrome B subunit</fullName>
        <ecNumber evidence="13">1.10.2.2</ecNumber>
    </submittedName>
</protein>
<dbReference type="InterPro" id="IPR016174">
    <property type="entry name" value="Di-haem_cyt_TM"/>
</dbReference>
<sequence length="417" mass="47107">MSLIDSIRESTIGRSFWRAPKRVTDRDRAVGHWSNFLLHIYPVKVRRREASFRWSWFLGVTSVVLFGSLVASGIYLMFFYVPSPVTAYGDITFLQTNVAFGQYIRNIHRWSAHLMVLAVAAHMARMFYRGAYKPPREFNWVVGVVLLVLTLLLSFTGYLLPWDQLAYWAVTVGTSMADFVPFIGDTIRAMLIGGTEVGAQTLVRFYVLHVAVLPAALIGLLLLHLWRWRKDSMLDFGIGQATFAPVVAETVPAGDQRILGYVEGSPPVGDRKVPAEEDSVMVWPHLLIRHAVAALTVMVYVLLLALAFNAPLDAMANPTVTPNPEKAPWYFAALQELLFRFHPLIAGVLVPTAILVGLIGLPYFDRNPETRVKKRKVAVATFTIFMVVWIILTIIGFAFRGPNWGWVWPWQEWYGKL</sequence>
<gene>
    <name evidence="13" type="ORF">MNBD_ACTINO01-670</name>
</gene>